<gene>
    <name evidence="2" type="ORF">DENIS_2768</name>
</gene>
<organism evidence="2 3">
    <name type="scientific">Desulfonema ishimotonii</name>
    <dbReference type="NCBI Taxonomy" id="45657"/>
    <lineage>
        <taxon>Bacteria</taxon>
        <taxon>Pseudomonadati</taxon>
        <taxon>Thermodesulfobacteriota</taxon>
        <taxon>Desulfobacteria</taxon>
        <taxon>Desulfobacterales</taxon>
        <taxon>Desulfococcaceae</taxon>
        <taxon>Desulfonema</taxon>
    </lineage>
</organism>
<dbReference type="SMART" id="SM00450">
    <property type="entry name" value="RHOD"/>
    <property type="match status" value="1"/>
</dbReference>
<dbReference type="GO" id="GO:0016740">
    <property type="term" value="F:transferase activity"/>
    <property type="evidence" value="ECO:0007669"/>
    <property type="project" value="UniProtKB-KW"/>
</dbReference>
<dbReference type="SUPFAM" id="SSF52821">
    <property type="entry name" value="Rhodanese/Cell cycle control phosphatase"/>
    <property type="match status" value="1"/>
</dbReference>
<dbReference type="InterPro" id="IPR009078">
    <property type="entry name" value="Ferritin-like_SF"/>
</dbReference>
<dbReference type="Pfam" id="PF02915">
    <property type="entry name" value="Rubrerythrin"/>
    <property type="match status" value="1"/>
</dbReference>
<dbReference type="Pfam" id="PF00581">
    <property type="entry name" value="Rhodanese"/>
    <property type="match status" value="1"/>
</dbReference>
<dbReference type="Proteomes" id="UP000288096">
    <property type="component" value="Unassembled WGS sequence"/>
</dbReference>
<dbReference type="SUPFAM" id="SSF47240">
    <property type="entry name" value="Ferritin-like"/>
    <property type="match status" value="1"/>
</dbReference>
<sequence length="276" mass="31144">MAYPGFETISPDQLRDYMARHREKEYLLIDVRQPGEYIEAHIPGSRLIPLMELQHNPFDLPSDREMVFYCHSGGRSLMAADLAAEAEVTEKAIYNLSGGIMAWDGRTLADYPKVRVFDKSQSLPDLLMTAMDLEKGAYRFYTYVLEKYGQESFAGTMDQLSKAETAHAKSIYRFWEKSVDDPQPFEALFEALAGEILEGGESVGEMLDRVENIEGNLCLNLMELALHIEYSAFDLYRTMAEQADSEAAKTVFLNIAQAEKAHMRVLGRAITECPGV</sequence>
<dbReference type="InterPro" id="IPR001763">
    <property type="entry name" value="Rhodanese-like_dom"/>
</dbReference>
<dbReference type="PANTHER" id="PTHR43031:SF1">
    <property type="entry name" value="PYRIDINE NUCLEOTIDE-DISULPHIDE OXIDOREDUCTASE"/>
    <property type="match status" value="1"/>
</dbReference>
<dbReference type="InterPro" id="IPR003251">
    <property type="entry name" value="Rr_diiron-bd_dom"/>
</dbReference>
<evidence type="ECO:0000313" key="3">
    <source>
        <dbReference type="Proteomes" id="UP000288096"/>
    </source>
</evidence>
<dbReference type="Gene3D" id="1.20.1260.10">
    <property type="match status" value="1"/>
</dbReference>
<feature type="domain" description="Rhodanese" evidence="1">
    <location>
        <begin position="22"/>
        <end position="110"/>
    </location>
</feature>
<dbReference type="OrthoDB" id="285281at2"/>
<proteinExistence type="predicted"/>
<dbReference type="PROSITE" id="PS50206">
    <property type="entry name" value="RHODANESE_3"/>
    <property type="match status" value="1"/>
</dbReference>
<dbReference type="InterPro" id="IPR050229">
    <property type="entry name" value="GlpE_sulfurtransferase"/>
</dbReference>
<keyword evidence="3" id="KW-1185">Reference proteome</keyword>
<dbReference type="InterPro" id="IPR036873">
    <property type="entry name" value="Rhodanese-like_dom_sf"/>
</dbReference>
<name>A0A401FXY0_9BACT</name>
<dbReference type="Gene3D" id="3.40.250.10">
    <property type="entry name" value="Rhodanese-like domain"/>
    <property type="match status" value="1"/>
</dbReference>
<comment type="caution">
    <text evidence="2">The sequence shown here is derived from an EMBL/GenBank/DDBJ whole genome shotgun (WGS) entry which is preliminary data.</text>
</comment>
<dbReference type="CDD" id="cd00158">
    <property type="entry name" value="RHOD"/>
    <property type="match status" value="1"/>
</dbReference>
<evidence type="ECO:0000259" key="1">
    <source>
        <dbReference type="PROSITE" id="PS50206"/>
    </source>
</evidence>
<dbReference type="EMBL" id="BEXT01000001">
    <property type="protein sequence ID" value="GBC61806.1"/>
    <property type="molecule type" value="Genomic_DNA"/>
</dbReference>
<dbReference type="RefSeq" id="WP_124329049.1">
    <property type="nucleotide sequence ID" value="NZ_BEXT01000001.1"/>
</dbReference>
<protein>
    <submittedName>
        <fullName evidence="2">Rhodanese-related sulfurtransferase</fullName>
    </submittedName>
</protein>
<dbReference type="CDD" id="cd01045">
    <property type="entry name" value="Ferritin_like_AB"/>
    <property type="match status" value="1"/>
</dbReference>
<reference evidence="3" key="1">
    <citation type="submission" date="2017-11" db="EMBL/GenBank/DDBJ databases">
        <authorList>
            <person name="Watanabe M."/>
            <person name="Kojima H."/>
        </authorList>
    </citation>
    <scope>NUCLEOTIDE SEQUENCE [LARGE SCALE GENOMIC DNA]</scope>
    <source>
        <strain evidence="3">Tokyo 01</strain>
    </source>
</reference>
<dbReference type="AlphaFoldDB" id="A0A401FXY0"/>
<dbReference type="InterPro" id="IPR012347">
    <property type="entry name" value="Ferritin-like"/>
</dbReference>
<dbReference type="GO" id="GO:0016491">
    <property type="term" value="F:oxidoreductase activity"/>
    <property type="evidence" value="ECO:0007669"/>
    <property type="project" value="InterPro"/>
</dbReference>
<keyword evidence="2" id="KW-0808">Transferase</keyword>
<dbReference type="GO" id="GO:0046872">
    <property type="term" value="F:metal ion binding"/>
    <property type="evidence" value="ECO:0007669"/>
    <property type="project" value="InterPro"/>
</dbReference>
<dbReference type="PANTHER" id="PTHR43031">
    <property type="entry name" value="FAD-DEPENDENT OXIDOREDUCTASE"/>
    <property type="match status" value="1"/>
</dbReference>
<evidence type="ECO:0000313" key="2">
    <source>
        <dbReference type="EMBL" id="GBC61806.1"/>
    </source>
</evidence>
<reference evidence="3" key="2">
    <citation type="submission" date="2019-01" db="EMBL/GenBank/DDBJ databases">
        <title>Genome sequence of Desulfonema ishimotonii strain Tokyo 01.</title>
        <authorList>
            <person name="Fukui M."/>
        </authorList>
    </citation>
    <scope>NUCLEOTIDE SEQUENCE [LARGE SCALE GENOMIC DNA]</scope>
    <source>
        <strain evidence="3">Tokyo 01</strain>
    </source>
</reference>
<accession>A0A401FXY0</accession>